<dbReference type="RefSeq" id="WP_134212915.1">
    <property type="nucleotide sequence ID" value="NZ_QFFZ01000007.1"/>
</dbReference>
<evidence type="ECO:0000313" key="2">
    <source>
        <dbReference type="EMBL" id="TEB12423.1"/>
    </source>
</evidence>
<name>A0A4Y7RU73_9FIRM</name>
<gene>
    <name evidence="2" type="ORF">Pmgp_01040</name>
</gene>
<evidence type="ECO:0000256" key="1">
    <source>
        <dbReference type="SAM" id="Coils"/>
    </source>
</evidence>
<evidence type="ECO:0008006" key="4">
    <source>
        <dbReference type="Google" id="ProtNLM"/>
    </source>
</evidence>
<reference evidence="2 3" key="1">
    <citation type="journal article" date="2018" name="Environ. Microbiol.">
        <title>Novel energy conservation strategies and behaviour of Pelotomaculum schinkii driving syntrophic propionate catabolism.</title>
        <authorList>
            <person name="Hidalgo-Ahumada C.A.P."/>
            <person name="Nobu M.K."/>
            <person name="Narihiro T."/>
            <person name="Tamaki H."/>
            <person name="Liu W.T."/>
            <person name="Kamagata Y."/>
            <person name="Stams A.J.M."/>
            <person name="Imachi H."/>
            <person name="Sousa D.Z."/>
        </authorList>
    </citation>
    <scope>NUCLEOTIDE SEQUENCE [LARGE SCALE GENOMIC DNA]</scope>
    <source>
        <strain evidence="2 3">MGP</strain>
    </source>
</reference>
<evidence type="ECO:0000313" key="3">
    <source>
        <dbReference type="Proteomes" id="UP000297597"/>
    </source>
</evidence>
<dbReference type="InterPro" id="IPR035205">
    <property type="entry name" value="DUF5320"/>
</dbReference>
<feature type="coiled-coil region" evidence="1">
    <location>
        <begin position="82"/>
        <end position="109"/>
    </location>
</feature>
<organism evidence="2 3">
    <name type="scientific">Pelotomaculum propionicicum</name>
    <dbReference type="NCBI Taxonomy" id="258475"/>
    <lineage>
        <taxon>Bacteria</taxon>
        <taxon>Bacillati</taxon>
        <taxon>Bacillota</taxon>
        <taxon>Clostridia</taxon>
        <taxon>Eubacteriales</taxon>
        <taxon>Desulfotomaculaceae</taxon>
        <taxon>Pelotomaculum</taxon>
    </lineage>
</organism>
<proteinExistence type="predicted"/>
<dbReference type="Pfam" id="PF17253">
    <property type="entry name" value="DUF5320"/>
    <property type="match status" value="1"/>
</dbReference>
<accession>A0A4Y7RU73</accession>
<comment type="caution">
    <text evidence="2">The sequence shown here is derived from an EMBL/GenBank/DDBJ whole genome shotgun (WGS) entry which is preliminary data.</text>
</comment>
<dbReference type="OrthoDB" id="9815278at2"/>
<protein>
    <recommendedName>
        <fullName evidence="4">DUF5320 domain-containing protein</fullName>
    </recommendedName>
</protein>
<keyword evidence="3" id="KW-1185">Reference proteome</keyword>
<keyword evidence="1" id="KW-0175">Coiled coil</keyword>
<dbReference type="Proteomes" id="UP000297597">
    <property type="component" value="Unassembled WGS sequence"/>
</dbReference>
<dbReference type="EMBL" id="QFFZ01000007">
    <property type="protein sequence ID" value="TEB12423.1"/>
    <property type="molecule type" value="Genomic_DNA"/>
</dbReference>
<dbReference type="AlphaFoldDB" id="A0A4Y7RU73"/>
<sequence length="110" mass="11993">MPGFNGTGPQGSGPMTGRGRGYCMSYIDSNTNACPGFSRRNTGRGWRNWYHATGLTRWQRRAPGAAVNGAVFAPPLSGEQELSFLKEQAGYLENALEQANRRIKELEGKG</sequence>